<keyword evidence="1" id="KW-0812">Transmembrane</keyword>
<evidence type="ECO:0000313" key="2">
    <source>
        <dbReference type="EMBL" id="KAL1845000.1"/>
    </source>
</evidence>
<keyword evidence="1" id="KW-1133">Transmembrane helix</keyword>
<feature type="transmembrane region" description="Helical" evidence="1">
    <location>
        <begin position="16"/>
        <end position="35"/>
    </location>
</feature>
<reference evidence="2 3" key="1">
    <citation type="journal article" date="2024" name="Commun. Biol.">
        <title>Comparative genomic analysis of thermophilic fungi reveals convergent evolutionary adaptations and gene losses.</title>
        <authorList>
            <person name="Steindorff A.S."/>
            <person name="Aguilar-Pontes M.V."/>
            <person name="Robinson A.J."/>
            <person name="Andreopoulos B."/>
            <person name="LaButti K."/>
            <person name="Kuo A."/>
            <person name="Mondo S."/>
            <person name="Riley R."/>
            <person name="Otillar R."/>
            <person name="Haridas S."/>
            <person name="Lipzen A."/>
            <person name="Grimwood J."/>
            <person name="Schmutz J."/>
            <person name="Clum A."/>
            <person name="Reid I.D."/>
            <person name="Moisan M.C."/>
            <person name="Butler G."/>
            <person name="Nguyen T.T.M."/>
            <person name="Dewar K."/>
            <person name="Conant G."/>
            <person name="Drula E."/>
            <person name="Henrissat B."/>
            <person name="Hansel C."/>
            <person name="Singer S."/>
            <person name="Hutchinson M.I."/>
            <person name="de Vries R.P."/>
            <person name="Natvig D.O."/>
            <person name="Powell A.J."/>
            <person name="Tsang A."/>
            <person name="Grigoriev I.V."/>
        </authorList>
    </citation>
    <scope>NUCLEOTIDE SEQUENCE [LARGE SCALE GENOMIC DNA]</scope>
    <source>
        <strain evidence="2 3">ATCC 24622</strain>
    </source>
</reference>
<dbReference type="Proteomes" id="UP001586593">
    <property type="component" value="Unassembled WGS sequence"/>
</dbReference>
<comment type="caution">
    <text evidence="2">The sequence shown here is derived from an EMBL/GenBank/DDBJ whole genome shotgun (WGS) entry which is preliminary data.</text>
</comment>
<keyword evidence="3" id="KW-1185">Reference proteome</keyword>
<accession>A0ABR3VTM3</accession>
<proteinExistence type="predicted"/>
<gene>
    <name evidence="2" type="ORF">VTK73DRAFT_1351</name>
</gene>
<protein>
    <submittedName>
        <fullName evidence="2">Uncharacterized protein</fullName>
    </submittedName>
</protein>
<name>A0ABR3VTM3_9PEZI</name>
<dbReference type="EMBL" id="JAZHXJ010001325">
    <property type="protein sequence ID" value="KAL1845000.1"/>
    <property type="molecule type" value="Genomic_DNA"/>
</dbReference>
<evidence type="ECO:0000256" key="1">
    <source>
        <dbReference type="SAM" id="Phobius"/>
    </source>
</evidence>
<organism evidence="2 3">
    <name type="scientific">Phialemonium thermophilum</name>
    <dbReference type="NCBI Taxonomy" id="223376"/>
    <lineage>
        <taxon>Eukaryota</taxon>
        <taxon>Fungi</taxon>
        <taxon>Dikarya</taxon>
        <taxon>Ascomycota</taxon>
        <taxon>Pezizomycotina</taxon>
        <taxon>Sordariomycetes</taxon>
        <taxon>Sordariomycetidae</taxon>
        <taxon>Cephalothecales</taxon>
        <taxon>Cephalothecaceae</taxon>
        <taxon>Phialemonium</taxon>
    </lineage>
</organism>
<evidence type="ECO:0000313" key="3">
    <source>
        <dbReference type="Proteomes" id="UP001586593"/>
    </source>
</evidence>
<keyword evidence="1" id="KW-0472">Membrane</keyword>
<sequence>MPSTLTPPPGSGWPRAYTVPAVVLLALLALVGLLARRRRRPSPDFVRVFPPSRRHALQHLLRESAKTQRSSIPDDAPAPNVLQVQALPMAATPAHFRKGGLYTPTGFRLDEVASLGVFPDYAVLSGVRHPEPCGPNFDLSRACFRPFRPFRWGYHQTMASPSS</sequence>